<accession>A0A1G2LNK6</accession>
<evidence type="ECO:0000313" key="2">
    <source>
        <dbReference type="Proteomes" id="UP000177171"/>
    </source>
</evidence>
<protein>
    <recommendedName>
        <fullName evidence="3">Nudix hydrolase domain-containing protein</fullName>
    </recommendedName>
</protein>
<gene>
    <name evidence="1" type="ORF">A3G49_02250</name>
</gene>
<sequence length="210" mass="24518">MSEQEKLSGPKENVMVVHKDDIFKHGEWQGLNDRNFMKLLDIVRQKHTFLPRWDVEDDPQWQQIIPFGIFVAQKHIFSYVKAGGSSEKRLVGERFVGIAGHLRQSDYVDYGSLLQWFEREWNEEIRYEGSPFVWPIGVIHDTSRPVSACHLAFIFLLYGSKMNLRIKAFEEITEAKFLTLDEFDGVSPAVDNWSRAVLEYLKQNRNLLAL</sequence>
<dbReference type="AlphaFoldDB" id="A0A1G2LNK6"/>
<proteinExistence type="predicted"/>
<dbReference type="Proteomes" id="UP000177171">
    <property type="component" value="Unassembled WGS sequence"/>
</dbReference>
<name>A0A1G2LNK6_9BACT</name>
<dbReference type="Gene3D" id="3.90.79.10">
    <property type="entry name" value="Nucleoside Triphosphate Pyrophosphohydrolase"/>
    <property type="match status" value="1"/>
</dbReference>
<evidence type="ECO:0008006" key="3">
    <source>
        <dbReference type="Google" id="ProtNLM"/>
    </source>
</evidence>
<organism evidence="1 2">
    <name type="scientific">Candidatus Sungbacteria bacterium RIFCSPLOWO2_12_FULL_41_11</name>
    <dbReference type="NCBI Taxonomy" id="1802286"/>
    <lineage>
        <taxon>Bacteria</taxon>
        <taxon>Candidatus Sungiibacteriota</taxon>
    </lineage>
</organism>
<dbReference type="EMBL" id="MHQY01000033">
    <property type="protein sequence ID" value="OHA13163.1"/>
    <property type="molecule type" value="Genomic_DNA"/>
</dbReference>
<evidence type="ECO:0000313" key="1">
    <source>
        <dbReference type="EMBL" id="OHA13163.1"/>
    </source>
</evidence>
<comment type="caution">
    <text evidence="1">The sequence shown here is derived from an EMBL/GenBank/DDBJ whole genome shotgun (WGS) entry which is preliminary data.</text>
</comment>
<reference evidence="1 2" key="1">
    <citation type="journal article" date="2016" name="Nat. Commun.">
        <title>Thousands of microbial genomes shed light on interconnected biogeochemical processes in an aquifer system.</title>
        <authorList>
            <person name="Anantharaman K."/>
            <person name="Brown C.T."/>
            <person name="Hug L.A."/>
            <person name="Sharon I."/>
            <person name="Castelle C.J."/>
            <person name="Probst A.J."/>
            <person name="Thomas B.C."/>
            <person name="Singh A."/>
            <person name="Wilkins M.J."/>
            <person name="Karaoz U."/>
            <person name="Brodie E.L."/>
            <person name="Williams K.H."/>
            <person name="Hubbard S.S."/>
            <person name="Banfield J.F."/>
        </authorList>
    </citation>
    <scope>NUCLEOTIDE SEQUENCE [LARGE SCALE GENOMIC DNA]</scope>
</reference>